<comment type="caution">
    <text evidence="14">The sequence shown here is derived from an EMBL/GenBank/DDBJ whole genome shotgun (WGS) entry which is preliminary data.</text>
</comment>
<keyword evidence="4" id="KW-0808">Transferase</keyword>
<evidence type="ECO:0000313" key="15">
    <source>
        <dbReference type="Proteomes" id="UP000196074"/>
    </source>
</evidence>
<evidence type="ECO:0000256" key="7">
    <source>
        <dbReference type="ARBA" id="ARBA00022777"/>
    </source>
</evidence>
<evidence type="ECO:0000256" key="8">
    <source>
        <dbReference type="ARBA" id="ARBA00022840"/>
    </source>
</evidence>
<keyword evidence="5 12" id="KW-0812">Transmembrane</keyword>
<evidence type="ECO:0000256" key="11">
    <source>
        <dbReference type="ARBA" id="ARBA00023136"/>
    </source>
</evidence>
<keyword evidence="9 12" id="KW-1133">Transmembrane helix</keyword>
<dbReference type="GO" id="GO:0005524">
    <property type="term" value="F:ATP binding"/>
    <property type="evidence" value="ECO:0007669"/>
    <property type="project" value="UniProtKB-KW"/>
</dbReference>
<evidence type="ECO:0000256" key="2">
    <source>
        <dbReference type="ARBA" id="ARBA00022475"/>
    </source>
</evidence>
<evidence type="ECO:0000256" key="10">
    <source>
        <dbReference type="ARBA" id="ARBA00023012"/>
    </source>
</evidence>
<dbReference type="InterPro" id="IPR010559">
    <property type="entry name" value="Sig_transdc_His_kin_internal"/>
</dbReference>
<gene>
    <name evidence="14" type="ORF">B5E88_07070</name>
</gene>
<evidence type="ECO:0000259" key="13">
    <source>
        <dbReference type="PROSITE" id="PS50885"/>
    </source>
</evidence>
<dbReference type="Proteomes" id="UP000196074">
    <property type="component" value="Unassembled WGS sequence"/>
</dbReference>
<evidence type="ECO:0000256" key="6">
    <source>
        <dbReference type="ARBA" id="ARBA00022741"/>
    </source>
</evidence>
<feature type="transmembrane region" description="Helical" evidence="12">
    <location>
        <begin position="279"/>
        <end position="302"/>
    </location>
</feature>
<comment type="subcellular location">
    <subcellularLocation>
        <location evidence="1">Cell membrane</location>
        <topology evidence="1">Multi-pass membrane protein</topology>
    </subcellularLocation>
</comment>
<dbReference type="InterPro" id="IPR050640">
    <property type="entry name" value="Bact_2-comp_sensor_kinase"/>
</dbReference>
<name>A0A1Y4R053_9ENTE</name>
<dbReference type="SUPFAM" id="SSF158472">
    <property type="entry name" value="HAMP domain-like"/>
    <property type="match status" value="1"/>
</dbReference>
<evidence type="ECO:0000256" key="1">
    <source>
        <dbReference type="ARBA" id="ARBA00004651"/>
    </source>
</evidence>
<dbReference type="SUPFAM" id="SSF55874">
    <property type="entry name" value="ATPase domain of HSP90 chaperone/DNA topoisomerase II/histidine kinase"/>
    <property type="match status" value="1"/>
</dbReference>
<dbReference type="AlphaFoldDB" id="A0A1Y4R053"/>
<keyword evidence="10" id="KW-0902">Two-component regulatory system</keyword>
<dbReference type="Gene3D" id="3.30.565.10">
    <property type="entry name" value="Histidine kinase-like ATPase, C-terminal domain"/>
    <property type="match status" value="1"/>
</dbReference>
<dbReference type="GO" id="GO:0000155">
    <property type="term" value="F:phosphorelay sensor kinase activity"/>
    <property type="evidence" value="ECO:0007669"/>
    <property type="project" value="InterPro"/>
</dbReference>
<feature type="domain" description="HAMP" evidence="13">
    <location>
        <begin position="303"/>
        <end position="355"/>
    </location>
</feature>
<dbReference type="Gene3D" id="6.10.340.10">
    <property type="match status" value="1"/>
</dbReference>
<dbReference type="PANTHER" id="PTHR34220:SF11">
    <property type="entry name" value="SENSOR PROTEIN KINASE HPTS"/>
    <property type="match status" value="1"/>
</dbReference>
<keyword evidence="11 12" id="KW-0472">Membrane</keyword>
<feature type="transmembrane region" description="Helical" evidence="12">
    <location>
        <begin position="12"/>
        <end position="37"/>
    </location>
</feature>
<dbReference type="CDD" id="cd06225">
    <property type="entry name" value="HAMP"/>
    <property type="match status" value="1"/>
</dbReference>
<dbReference type="Pfam" id="PF02518">
    <property type="entry name" value="HATPase_c"/>
    <property type="match status" value="1"/>
</dbReference>
<dbReference type="RefSeq" id="WP_087215041.1">
    <property type="nucleotide sequence ID" value="NZ_NFLC01000012.1"/>
</dbReference>
<dbReference type="GO" id="GO:0005886">
    <property type="term" value="C:plasma membrane"/>
    <property type="evidence" value="ECO:0007669"/>
    <property type="project" value="UniProtKB-SubCell"/>
</dbReference>
<evidence type="ECO:0000256" key="5">
    <source>
        <dbReference type="ARBA" id="ARBA00022692"/>
    </source>
</evidence>
<sequence>MKQKVLQTLKNNQLLLLLMLNMIISILIAVGATIWIINQNVSSSFISKYAQSNQIILDSTKNTFYRLGNDVKKIADYMNIPEVETFLKHSTSDTVTELNATMEVSKVIDRFKQEPNYSILHLGIIGAKKAIQPNGEIIIESTDKLQSIIQKGKKSNAEHIYPFLSKHGFTKETYNQSGIYYIYPLRNQYFQTYGHLLIFITSNDLSKLFSTYFNKNVENVQLIDQKKEILASNHANEVGHSFTANHALGYTQQKVQLPVYAWELVSTINHYKLLGKFNILPGIFVVCGFVLIFVFIISYYLLRKLTKPIYRLIHKLTLVQKGQFDQKLEIEGSEEIKQLASVYNDMLDELQKYFDKIIEEEQAKRKYELQALHYQIQPHFIYNTLTAIKMLVYEGDNMKVIQAIESFIQLLRSTLSNTDKFHSVAEEEKILTHYIHILQLRFGTNIRTTIIVHPTLRQEMIPKMIIQPLIENAYSHAFSNQSTGNINVFIQPMNQKIQIEVLDNGQGFNPEKVPTPSKNLNYTKIGLKNIENKLKMLYGHDASLSIHSNLGIGTSILIQIPMKYSR</sequence>
<keyword evidence="3" id="KW-0597">Phosphoprotein</keyword>
<dbReference type="SMART" id="SM00304">
    <property type="entry name" value="HAMP"/>
    <property type="match status" value="1"/>
</dbReference>
<proteinExistence type="predicted"/>
<evidence type="ECO:0000256" key="12">
    <source>
        <dbReference type="SAM" id="Phobius"/>
    </source>
</evidence>
<evidence type="ECO:0000256" key="3">
    <source>
        <dbReference type="ARBA" id="ARBA00022553"/>
    </source>
</evidence>
<protein>
    <recommendedName>
        <fullName evidence="13">HAMP domain-containing protein</fullName>
    </recommendedName>
</protein>
<dbReference type="Pfam" id="PF06580">
    <property type="entry name" value="His_kinase"/>
    <property type="match status" value="1"/>
</dbReference>
<keyword evidence="2" id="KW-1003">Cell membrane</keyword>
<dbReference type="PANTHER" id="PTHR34220">
    <property type="entry name" value="SENSOR HISTIDINE KINASE YPDA"/>
    <property type="match status" value="1"/>
</dbReference>
<dbReference type="EMBL" id="NFLC01000012">
    <property type="protein sequence ID" value="OUQ10122.1"/>
    <property type="molecule type" value="Genomic_DNA"/>
</dbReference>
<evidence type="ECO:0000256" key="9">
    <source>
        <dbReference type="ARBA" id="ARBA00022989"/>
    </source>
</evidence>
<dbReference type="InterPro" id="IPR003660">
    <property type="entry name" value="HAMP_dom"/>
</dbReference>
<dbReference type="PROSITE" id="PS50885">
    <property type="entry name" value="HAMP"/>
    <property type="match status" value="1"/>
</dbReference>
<keyword evidence="7" id="KW-0418">Kinase</keyword>
<dbReference type="InterPro" id="IPR003594">
    <property type="entry name" value="HATPase_dom"/>
</dbReference>
<organism evidence="14 15">
    <name type="scientific">Enterococcus cecorum</name>
    <dbReference type="NCBI Taxonomy" id="44008"/>
    <lineage>
        <taxon>Bacteria</taxon>
        <taxon>Bacillati</taxon>
        <taxon>Bacillota</taxon>
        <taxon>Bacilli</taxon>
        <taxon>Lactobacillales</taxon>
        <taxon>Enterococcaceae</taxon>
        <taxon>Enterococcus</taxon>
    </lineage>
</organism>
<evidence type="ECO:0000256" key="4">
    <source>
        <dbReference type="ARBA" id="ARBA00022679"/>
    </source>
</evidence>
<accession>A0A1Y4R053</accession>
<dbReference type="InterPro" id="IPR036890">
    <property type="entry name" value="HATPase_C_sf"/>
</dbReference>
<reference evidence="15" key="1">
    <citation type="submission" date="2017-04" db="EMBL/GenBank/DDBJ databases">
        <title>Function of individual gut microbiota members based on whole genome sequencing of pure cultures obtained from chicken caecum.</title>
        <authorList>
            <person name="Medvecky M."/>
            <person name="Cejkova D."/>
            <person name="Polansky O."/>
            <person name="Karasova D."/>
            <person name="Kubasova T."/>
            <person name="Cizek A."/>
            <person name="Rychlik I."/>
        </authorList>
    </citation>
    <scope>NUCLEOTIDE SEQUENCE [LARGE SCALE GENOMIC DNA]</scope>
    <source>
        <strain evidence="15">An144</strain>
    </source>
</reference>
<evidence type="ECO:0000313" key="14">
    <source>
        <dbReference type="EMBL" id="OUQ10122.1"/>
    </source>
</evidence>
<keyword evidence="8" id="KW-0067">ATP-binding</keyword>
<keyword evidence="6" id="KW-0547">Nucleotide-binding</keyword>